<sequence>MQDRLPEQEKGTEGSFLDTLPIEIGSRRFNYKMAGITILGYMLGGAATELLVWQFVLDPALNESVKKLYGTLAYAGGGFITGFVIPVGIYNHAQHRTWRETWNRIIS</sequence>
<reference evidence="2 3" key="1">
    <citation type="journal article" date="2016" name="Nat. Commun.">
        <title>Thousands of microbial genomes shed light on interconnected biogeochemical processes in an aquifer system.</title>
        <authorList>
            <person name="Anantharaman K."/>
            <person name="Brown C.T."/>
            <person name="Hug L.A."/>
            <person name="Sharon I."/>
            <person name="Castelle C.J."/>
            <person name="Probst A.J."/>
            <person name="Thomas B.C."/>
            <person name="Singh A."/>
            <person name="Wilkins M.J."/>
            <person name="Karaoz U."/>
            <person name="Brodie E.L."/>
            <person name="Williams K.H."/>
            <person name="Hubbard S.S."/>
            <person name="Banfield J.F."/>
        </authorList>
    </citation>
    <scope>NUCLEOTIDE SEQUENCE [LARGE SCALE GENOMIC DNA]</scope>
</reference>
<keyword evidence="1" id="KW-0812">Transmembrane</keyword>
<feature type="transmembrane region" description="Helical" evidence="1">
    <location>
        <begin position="36"/>
        <end position="56"/>
    </location>
</feature>
<evidence type="ECO:0000313" key="2">
    <source>
        <dbReference type="EMBL" id="OGE38208.1"/>
    </source>
</evidence>
<dbReference type="EMBL" id="MFDE01000026">
    <property type="protein sequence ID" value="OGE38208.1"/>
    <property type="molecule type" value="Genomic_DNA"/>
</dbReference>
<dbReference type="Proteomes" id="UP000176527">
    <property type="component" value="Unassembled WGS sequence"/>
</dbReference>
<feature type="transmembrane region" description="Helical" evidence="1">
    <location>
        <begin position="68"/>
        <end position="90"/>
    </location>
</feature>
<evidence type="ECO:0000256" key="1">
    <source>
        <dbReference type="SAM" id="Phobius"/>
    </source>
</evidence>
<dbReference type="AlphaFoldDB" id="A0A1F5KBG3"/>
<protein>
    <submittedName>
        <fullName evidence="2">Uncharacterized protein</fullName>
    </submittedName>
</protein>
<evidence type="ECO:0000313" key="3">
    <source>
        <dbReference type="Proteomes" id="UP000176527"/>
    </source>
</evidence>
<name>A0A1F5KBG3_9BACT</name>
<accession>A0A1F5KBG3</accession>
<keyword evidence="1" id="KW-1133">Transmembrane helix</keyword>
<proteinExistence type="predicted"/>
<keyword evidence="1" id="KW-0472">Membrane</keyword>
<comment type="caution">
    <text evidence="2">The sequence shown here is derived from an EMBL/GenBank/DDBJ whole genome shotgun (WGS) entry which is preliminary data.</text>
</comment>
<gene>
    <name evidence="2" type="ORF">A3F00_03820</name>
</gene>
<organism evidence="2 3">
    <name type="scientific">Candidatus Daviesbacteria bacterium RIFCSPHIGHO2_12_FULL_37_11</name>
    <dbReference type="NCBI Taxonomy" id="1797777"/>
    <lineage>
        <taxon>Bacteria</taxon>
        <taxon>Candidatus Daviesiibacteriota</taxon>
    </lineage>
</organism>